<gene>
    <name evidence="1" type="ORF">HNR73_004856</name>
</gene>
<sequence length="475" mass="49988">MTELAVGFDLDLTLFDTRPGIGATWRAVSAESGTFIDVDRIVSQIGPPIQDLIAPYVPAGEIDDYVAHYRRIYRHHGLAVSPLLPGVREAIAAIRRNHGKVYVLTGKNGHDATRHIEHAGLEVDEIIGWVWAEQKAVAMRERGITVYIGDHPADIAAAHSAGGVGVGVLTGNDDETTLAAADVVLPSLVDFPAWLESHLTRQRMETLTAGLKSYGSLMVAFSGGADSAFLLAAAARVLGPGRVIAATAISPSLPSAELDAARAFAAGLGVRHETPETDEMARAGYRANAGDRCYFCKAELLDTLGPLAAALGVDAVATGTNADDAVAGFRPGIRAASERGAATPLRDAGLTKTQIRALSRDWGLSTWDKPAAACLSSRVAYGIGITPTRLARVEHAESALRAALHAAGVPVRNLRVRDLGDEGAKVEVDAEHIAALTPELLAAVEGAGFPAVTVDARGFRSGAMNEMLAEPERFR</sequence>
<proteinExistence type="predicted"/>
<reference evidence="1 2" key="1">
    <citation type="submission" date="2020-08" db="EMBL/GenBank/DDBJ databases">
        <title>Genomic Encyclopedia of Type Strains, Phase IV (KMG-IV): sequencing the most valuable type-strain genomes for metagenomic binning, comparative biology and taxonomic classification.</title>
        <authorList>
            <person name="Goeker M."/>
        </authorList>
    </citation>
    <scope>NUCLEOTIDE SEQUENCE [LARGE SCALE GENOMIC DNA]</scope>
    <source>
        <strain evidence="1 2">YIM 65646</strain>
    </source>
</reference>
<dbReference type="RefSeq" id="WP_203686727.1">
    <property type="nucleotide sequence ID" value="NZ_BONT01000072.1"/>
</dbReference>
<organism evidence="1 2">
    <name type="scientific">Phytomonospora endophytica</name>
    <dbReference type="NCBI Taxonomy" id="714109"/>
    <lineage>
        <taxon>Bacteria</taxon>
        <taxon>Bacillati</taxon>
        <taxon>Actinomycetota</taxon>
        <taxon>Actinomycetes</taxon>
        <taxon>Micromonosporales</taxon>
        <taxon>Micromonosporaceae</taxon>
        <taxon>Phytomonospora</taxon>
    </lineage>
</organism>
<dbReference type="Gene3D" id="1.10.150.240">
    <property type="entry name" value="Putative phosphatase, domain 2"/>
    <property type="match status" value="1"/>
</dbReference>
<dbReference type="GO" id="GO:0016783">
    <property type="term" value="F:sulfurtransferase activity"/>
    <property type="evidence" value="ECO:0007669"/>
    <property type="project" value="InterPro"/>
</dbReference>
<dbReference type="Proteomes" id="UP000548476">
    <property type="component" value="Unassembled WGS sequence"/>
</dbReference>
<evidence type="ECO:0000313" key="1">
    <source>
        <dbReference type="EMBL" id="MBB6036983.1"/>
    </source>
</evidence>
<comment type="caution">
    <text evidence="1">The sequence shown here is derived from an EMBL/GenBank/DDBJ whole genome shotgun (WGS) entry which is preliminary data.</text>
</comment>
<dbReference type="InterPro" id="IPR036412">
    <property type="entry name" value="HAD-like_sf"/>
</dbReference>
<keyword evidence="2" id="KW-1185">Reference proteome</keyword>
<dbReference type="InterPro" id="IPR052188">
    <property type="entry name" value="Ni-pincer_cofactor_biosynth"/>
</dbReference>
<dbReference type="NCBIfam" id="TIGR00268">
    <property type="entry name" value="ATP-dependent sacrificial sulfur transferase LarE"/>
    <property type="match status" value="1"/>
</dbReference>
<dbReference type="AlphaFoldDB" id="A0A841FQ73"/>
<evidence type="ECO:0000313" key="2">
    <source>
        <dbReference type="Proteomes" id="UP000548476"/>
    </source>
</evidence>
<dbReference type="Gene3D" id="3.40.50.1000">
    <property type="entry name" value="HAD superfamily/HAD-like"/>
    <property type="match status" value="1"/>
</dbReference>
<evidence type="ECO:0008006" key="3">
    <source>
        <dbReference type="Google" id="ProtNLM"/>
    </source>
</evidence>
<dbReference type="InterPro" id="IPR041492">
    <property type="entry name" value="HAD_2"/>
</dbReference>
<protein>
    <recommendedName>
        <fullName evidence="3">ATP-dependent sacrificial sulfur transferase LarE</fullName>
    </recommendedName>
</protein>
<dbReference type="SUPFAM" id="SSF52402">
    <property type="entry name" value="Adenine nucleotide alpha hydrolases-like"/>
    <property type="match status" value="1"/>
</dbReference>
<dbReference type="SUPFAM" id="SSF56784">
    <property type="entry name" value="HAD-like"/>
    <property type="match status" value="1"/>
</dbReference>
<dbReference type="Gene3D" id="3.40.50.620">
    <property type="entry name" value="HUPs"/>
    <property type="match status" value="1"/>
</dbReference>
<dbReference type="CDD" id="cd01990">
    <property type="entry name" value="LarE-like"/>
    <property type="match status" value="1"/>
</dbReference>
<accession>A0A841FQ73</accession>
<dbReference type="InterPro" id="IPR005232">
    <property type="entry name" value="LarE"/>
</dbReference>
<dbReference type="InterPro" id="IPR023198">
    <property type="entry name" value="PGP-like_dom2"/>
</dbReference>
<name>A0A841FQ73_9ACTN</name>
<dbReference type="InterPro" id="IPR023214">
    <property type="entry name" value="HAD_sf"/>
</dbReference>
<dbReference type="EMBL" id="JACHGT010000011">
    <property type="protein sequence ID" value="MBB6036983.1"/>
    <property type="molecule type" value="Genomic_DNA"/>
</dbReference>
<dbReference type="PANTHER" id="PTHR43169">
    <property type="entry name" value="EXSB FAMILY PROTEIN"/>
    <property type="match status" value="1"/>
</dbReference>
<dbReference type="InterPro" id="IPR014729">
    <property type="entry name" value="Rossmann-like_a/b/a_fold"/>
</dbReference>
<dbReference type="Pfam" id="PF13419">
    <property type="entry name" value="HAD_2"/>
    <property type="match status" value="1"/>
</dbReference>
<dbReference type="PANTHER" id="PTHR43169:SF2">
    <property type="entry name" value="NAD_GMP SYNTHASE DOMAIN-CONTAINING PROTEIN"/>
    <property type="match status" value="1"/>
</dbReference>